<dbReference type="Pfam" id="PF01336">
    <property type="entry name" value="tRNA_anti-codon"/>
    <property type="match status" value="1"/>
</dbReference>
<dbReference type="PROSITE" id="PS50862">
    <property type="entry name" value="AA_TRNA_LIGASE_II"/>
    <property type="match status" value="1"/>
</dbReference>
<dbReference type="HOGENOM" id="CLU_008255_6_0_1"/>
<evidence type="ECO:0000313" key="10">
    <source>
        <dbReference type="EMBL" id="EMR10717.1"/>
    </source>
</evidence>
<evidence type="ECO:0000256" key="5">
    <source>
        <dbReference type="ARBA" id="ARBA00023146"/>
    </source>
</evidence>
<dbReference type="OMA" id="MQERHVD"/>
<dbReference type="AlphaFoldDB" id="M7NTX4"/>
<dbReference type="GO" id="GO:0005524">
    <property type="term" value="F:ATP binding"/>
    <property type="evidence" value="ECO:0007669"/>
    <property type="project" value="UniProtKB-KW"/>
</dbReference>
<sequence length="554" mass="63800">MLNFLYKKVLRRIFFQNKCNFRRLLLSCDHIFFIRTLSIARKQENKEIDGRLKNFFKEKIEPYPRIEYDEKYIEICSAINTWKDKLKNGERVLNGKEVTIRGRIFSIRSASSKLFFYDIYAFGAKIQSVCSLQTYKDDASIFLKMNKNLRRGDIVEMTGILGKTNLGEFSIFTSKIQLLAPCLHSLPSKVKNVEKHIKNRFVDFLVHPEISNSIILRSKILTYIREFLLNRNFLEVETPILSGSTGGANARPFYTHANSLDGRRILLRIAPELWLKKLVIGGFDKVFEIGKCFRNEGLDSSHNPEFTICEFYQTYISLNDLIEITKSLLSGLIKELTNNNLLKGNILSLVNNSFFDTYKILDFIPSLENRLGTSLPNLDLPSAVDDLLNIASEKNIPLLKPYTVNRILDQFSTQLLVSECNQPTFIIHHPQVMSPLSKSSTRHNQNIAYRGELYILKKEICNFYEEENAPLQQNLKFLRQQQDRDHHGDSDIQLIDSTYIDALEWGLPPTGGWGMGIDRLCMLLSNQQQINEILTFGNLRMTCSTAKSLSQSTN</sequence>
<dbReference type="InterPro" id="IPR006195">
    <property type="entry name" value="aa-tRNA-synth_II"/>
</dbReference>
<evidence type="ECO:0000256" key="8">
    <source>
        <dbReference type="RuleBase" id="RU003748"/>
    </source>
</evidence>
<dbReference type="RefSeq" id="XP_007872777.1">
    <property type="nucleotide sequence ID" value="XM_007874586.1"/>
</dbReference>
<dbReference type="InterPro" id="IPR004365">
    <property type="entry name" value="NA-bd_OB_tRNA"/>
</dbReference>
<dbReference type="InterPro" id="IPR045864">
    <property type="entry name" value="aa-tRNA-synth_II/BPL/LPL"/>
</dbReference>
<dbReference type="VEuPathDB" id="FungiDB:PNEG_00867"/>
<dbReference type="InterPro" id="IPR004364">
    <property type="entry name" value="Aa-tRNA-synt_II"/>
</dbReference>
<keyword evidence="2 10" id="KW-0436">Ligase</keyword>
<proteinExistence type="predicted"/>
<dbReference type="OrthoDB" id="21243at2759"/>
<comment type="caution">
    <text evidence="10">The sequence shown here is derived from an EMBL/GenBank/DDBJ whole genome shotgun (WGS) entry which is preliminary data.</text>
</comment>
<comment type="catalytic activity">
    <reaction evidence="7 8">
        <text>tRNA(Lys) + L-lysine + ATP = L-lysyl-tRNA(Lys) + AMP + diphosphate</text>
        <dbReference type="Rhea" id="RHEA:20792"/>
        <dbReference type="Rhea" id="RHEA-COMP:9696"/>
        <dbReference type="Rhea" id="RHEA-COMP:9697"/>
        <dbReference type="ChEBI" id="CHEBI:30616"/>
        <dbReference type="ChEBI" id="CHEBI:32551"/>
        <dbReference type="ChEBI" id="CHEBI:33019"/>
        <dbReference type="ChEBI" id="CHEBI:78442"/>
        <dbReference type="ChEBI" id="CHEBI:78529"/>
        <dbReference type="ChEBI" id="CHEBI:456215"/>
        <dbReference type="EC" id="6.1.1.6"/>
    </reaction>
</comment>
<dbReference type="InterPro" id="IPR002313">
    <property type="entry name" value="Lys-tRNA-ligase_II"/>
</dbReference>
<gene>
    <name evidence="10" type="ORF">PNEG_00867</name>
</gene>
<keyword evidence="4" id="KW-0067">ATP-binding</keyword>
<dbReference type="PRINTS" id="PR00982">
    <property type="entry name" value="TRNASYNTHLYS"/>
</dbReference>
<protein>
    <recommendedName>
        <fullName evidence="1 8">Lysine--tRNA ligase</fullName>
        <ecNumber evidence="1 8">6.1.1.6</ecNumber>
    </recommendedName>
    <alternativeName>
        <fullName evidence="6 8">Lysyl-tRNA synthetase</fullName>
    </alternativeName>
</protein>
<dbReference type="Gene3D" id="2.40.50.140">
    <property type="entry name" value="Nucleic acid-binding proteins"/>
    <property type="match status" value="1"/>
</dbReference>
<keyword evidence="3" id="KW-0547">Nucleotide-binding</keyword>
<dbReference type="Pfam" id="PF00152">
    <property type="entry name" value="tRNA-synt_2"/>
    <property type="match status" value="1"/>
</dbReference>
<dbReference type="eggNOG" id="KOG1885">
    <property type="taxonomic scope" value="Eukaryota"/>
</dbReference>
<evidence type="ECO:0000256" key="7">
    <source>
        <dbReference type="ARBA" id="ARBA00048573"/>
    </source>
</evidence>
<dbReference type="CDD" id="cd04322">
    <property type="entry name" value="LysRS_N"/>
    <property type="match status" value="1"/>
</dbReference>
<dbReference type="SUPFAM" id="SSF50249">
    <property type="entry name" value="Nucleic acid-binding proteins"/>
    <property type="match status" value="1"/>
</dbReference>
<dbReference type="PANTHER" id="PTHR42918">
    <property type="entry name" value="LYSYL-TRNA SYNTHETASE"/>
    <property type="match status" value="1"/>
</dbReference>
<keyword evidence="5" id="KW-0030">Aminoacyl-tRNA synthetase</keyword>
<dbReference type="EC" id="6.1.1.6" evidence="1 8"/>
<name>M7NTX4_PNEMU</name>
<keyword evidence="11" id="KW-1185">Reference proteome</keyword>
<evidence type="ECO:0000256" key="1">
    <source>
        <dbReference type="ARBA" id="ARBA00013166"/>
    </source>
</evidence>
<dbReference type="Gene3D" id="3.30.930.10">
    <property type="entry name" value="Bira Bifunctional Protein, Domain 2"/>
    <property type="match status" value="1"/>
</dbReference>
<dbReference type="InterPro" id="IPR012340">
    <property type="entry name" value="NA-bd_OB-fold"/>
</dbReference>
<evidence type="ECO:0000256" key="3">
    <source>
        <dbReference type="ARBA" id="ARBA00022741"/>
    </source>
</evidence>
<dbReference type="PANTHER" id="PTHR42918:SF5">
    <property type="entry name" value="LYSINE--TRNA LIGASE, MITOCHONDRIAL"/>
    <property type="match status" value="1"/>
</dbReference>
<dbReference type="GO" id="GO:0005739">
    <property type="term" value="C:mitochondrion"/>
    <property type="evidence" value="ECO:0007669"/>
    <property type="project" value="TreeGrafter"/>
</dbReference>
<dbReference type="InterPro" id="IPR018149">
    <property type="entry name" value="Lys-tRNA-synth_II_C"/>
</dbReference>
<feature type="domain" description="Aminoacyl-transfer RNA synthetases class-II family profile" evidence="9">
    <location>
        <begin position="216"/>
        <end position="541"/>
    </location>
</feature>
<dbReference type="GO" id="GO:0070154">
    <property type="term" value="P:mitochondrial lysyl-tRNA aminoacylation"/>
    <property type="evidence" value="ECO:0007669"/>
    <property type="project" value="TreeGrafter"/>
</dbReference>
<accession>M7NTX4</accession>
<evidence type="ECO:0000313" key="11">
    <source>
        <dbReference type="Proteomes" id="UP000011958"/>
    </source>
</evidence>
<organism evidence="10 11">
    <name type="scientific">Pneumocystis murina (strain B123)</name>
    <name type="common">Mouse pneumocystis pneumonia agent</name>
    <name type="synonym">Pneumocystis carinii f. sp. muris</name>
    <dbReference type="NCBI Taxonomy" id="1069680"/>
    <lineage>
        <taxon>Eukaryota</taxon>
        <taxon>Fungi</taxon>
        <taxon>Dikarya</taxon>
        <taxon>Ascomycota</taxon>
        <taxon>Taphrinomycotina</taxon>
        <taxon>Pneumocystomycetes</taxon>
        <taxon>Pneumocystaceae</taxon>
        <taxon>Pneumocystis</taxon>
    </lineage>
</organism>
<evidence type="ECO:0000256" key="6">
    <source>
        <dbReference type="ARBA" id="ARBA00030563"/>
    </source>
</evidence>
<dbReference type="EMBL" id="AFWA02000003">
    <property type="protein sequence ID" value="EMR10717.1"/>
    <property type="molecule type" value="Genomic_DNA"/>
</dbReference>
<dbReference type="GeneID" id="19894565"/>
<dbReference type="STRING" id="1069680.M7NTX4"/>
<dbReference type="Proteomes" id="UP000011958">
    <property type="component" value="Unassembled WGS sequence"/>
</dbReference>
<dbReference type="NCBIfam" id="TIGR00499">
    <property type="entry name" value="lysS_bact"/>
    <property type="match status" value="1"/>
</dbReference>
<dbReference type="GO" id="GO:0000049">
    <property type="term" value="F:tRNA binding"/>
    <property type="evidence" value="ECO:0007669"/>
    <property type="project" value="TreeGrafter"/>
</dbReference>
<evidence type="ECO:0000256" key="4">
    <source>
        <dbReference type="ARBA" id="ARBA00022840"/>
    </source>
</evidence>
<dbReference type="SUPFAM" id="SSF55681">
    <property type="entry name" value="Class II aaRS and biotin synthetases"/>
    <property type="match status" value="1"/>
</dbReference>
<reference evidence="11" key="1">
    <citation type="journal article" date="2016" name="Nat. Commun.">
        <title>Genome analysis of three Pneumocystis species reveals adaptation mechanisms to life exclusively in mammalian hosts.</title>
        <authorList>
            <person name="Ma L."/>
            <person name="Chen Z."/>
            <person name="Huang D.W."/>
            <person name="Kutty G."/>
            <person name="Ishihara M."/>
            <person name="Wang H."/>
            <person name="Abouelleil A."/>
            <person name="Bishop L."/>
            <person name="Davey E."/>
            <person name="Deng R."/>
            <person name="Deng X."/>
            <person name="Fan L."/>
            <person name="Fantoni G."/>
            <person name="Fitzgerald M."/>
            <person name="Gogineni E."/>
            <person name="Goldberg J.M."/>
            <person name="Handley G."/>
            <person name="Hu X."/>
            <person name="Huber C."/>
            <person name="Jiao X."/>
            <person name="Jones K."/>
            <person name="Levin J.Z."/>
            <person name="Liu Y."/>
            <person name="Macdonald P."/>
            <person name="Melnikov A."/>
            <person name="Raley C."/>
            <person name="Sassi M."/>
            <person name="Sherman B.T."/>
            <person name="Song X."/>
            <person name="Sykes S."/>
            <person name="Tran B."/>
            <person name="Walsh L."/>
            <person name="Xia Y."/>
            <person name="Yang J."/>
            <person name="Young S."/>
            <person name="Zeng Q."/>
            <person name="Zheng X."/>
            <person name="Stephens R."/>
            <person name="Nusbaum C."/>
            <person name="Birren B.W."/>
            <person name="Azadi P."/>
            <person name="Lempicki R.A."/>
            <person name="Cuomo C.A."/>
            <person name="Kovacs J.A."/>
        </authorList>
    </citation>
    <scope>NUCLEOTIDE SEQUENCE [LARGE SCALE GENOMIC DNA]</scope>
    <source>
        <strain evidence="11">B123</strain>
    </source>
</reference>
<evidence type="ECO:0000259" key="9">
    <source>
        <dbReference type="PROSITE" id="PS50862"/>
    </source>
</evidence>
<evidence type="ECO:0000256" key="2">
    <source>
        <dbReference type="ARBA" id="ARBA00022598"/>
    </source>
</evidence>
<dbReference type="InterPro" id="IPR044136">
    <property type="entry name" value="Lys-tRNA-ligase_II_N"/>
</dbReference>
<dbReference type="GO" id="GO:0004824">
    <property type="term" value="F:lysine-tRNA ligase activity"/>
    <property type="evidence" value="ECO:0007669"/>
    <property type="project" value="UniProtKB-EC"/>
</dbReference>